<name>A0ABS2I9M6_9ACTN</name>
<keyword evidence="3" id="KW-1185">Reference proteome</keyword>
<dbReference type="Pfam" id="PF13560">
    <property type="entry name" value="HTH_31"/>
    <property type="match status" value="1"/>
</dbReference>
<gene>
    <name evidence="2" type="ORF">JS521_33260</name>
</gene>
<evidence type="ECO:0000256" key="1">
    <source>
        <dbReference type="SAM" id="Coils"/>
    </source>
</evidence>
<protein>
    <submittedName>
        <fullName evidence="2">Helix-turn-helix transcriptional regulator</fullName>
    </submittedName>
</protein>
<keyword evidence="1" id="KW-0175">Coiled coil</keyword>
<organism evidence="2 3">
    <name type="scientific">Streptomyces durocortorensis</name>
    <dbReference type="NCBI Taxonomy" id="2811104"/>
    <lineage>
        <taxon>Bacteria</taxon>
        <taxon>Bacillati</taxon>
        <taxon>Actinomycetota</taxon>
        <taxon>Actinomycetes</taxon>
        <taxon>Kitasatosporales</taxon>
        <taxon>Streptomycetaceae</taxon>
        <taxon>Streptomyces</taxon>
    </lineage>
</organism>
<evidence type="ECO:0000313" key="3">
    <source>
        <dbReference type="Proteomes" id="UP000712045"/>
    </source>
</evidence>
<accession>A0ABS2I9M6</accession>
<feature type="coiled-coil region" evidence="1">
    <location>
        <begin position="89"/>
        <end position="116"/>
    </location>
</feature>
<dbReference type="InterPro" id="IPR001387">
    <property type="entry name" value="Cro/C1-type_HTH"/>
</dbReference>
<evidence type="ECO:0000313" key="2">
    <source>
        <dbReference type="EMBL" id="MBM7058550.1"/>
    </source>
</evidence>
<proteinExistence type="predicted"/>
<sequence>MTSSEKLHTAEQFTQALRQLVSNTGRSPEDIAKRAGLSGNTVRSVVSGKNWPRRNTVELVTQACGQNPKPWLDAWQPLDDAKPRPERGDDRLQEQIDALGAEVDRLSSQVRSLADAIKDGEEADRRRERRRADAFLIFLTRMPRPAFSRVEVDRASMETRAAPTVSYLEPAYDGYEVHSFLRKVKEHSSMEGLPDLAVYLATSHFSPAVTSVAAYKKNDDDALSDYVASDVDTYVAELQDCLHQYLRDCTDAQQRAAAQLNRI</sequence>
<reference evidence="2 3" key="1">
    <citation type="submission" date="2021-02" db="EMBL/GenBank/DDBJ databases">
        <title>Genome Streptomyces sp. RHZ10.</title>
        <authorList>
            <person name="Besaury L."/>
        </authorList>
    </citation>
    <scope>NUCLEOTIDE SEQUENCE [LARGE SCALE GENOMIC DNA]</scope>
    <source>
        <strain evidence="2 3">RHZ10</strain>
    </source>
</reference>
<dbReference type="RefSeq" id="WP_205086622.1">
    <property type="nucleotide sequence ID" value="NZ_JAFEUF010000345.1"/>
</dbReference>
<dbReference type="CDD" id="cd00093">
    <property type="entry name" value="HTH_XRE"/>
    <property type="match status" value="1"/>
</dbReference>
<comment type="caution">
    <text evidence="2">The sequence shown here is derived from an EMBL/GenBank/DDBJ whole genome shotgun (WGS) entry which is preliminary data.</text>
</comment>
<dbReference type="Proteomes" id="UP000712045">
    <property type="component" value="Unassembled WGS sequence"/>
</dbReference>
<dbReference type="SUPFAM" id="SSF47413">
    <property type="entry name" value="lambda repressor-like DNA-binding domains"/>
    <property type="match status" value="1"/>
</dbReference>
<dbReference type="InterPro" id="IPR010982">
    <property type="entry name" value="Lambda_DNA-bd_dom_sf"/>
</dbReference>
<dbReference type="EMBL" id="JAFEUF010000345">
    <property type="protein sequence ID" value="MBM7058550.1"/>
    <property type="molecule type" value="Genomic_DNA"/>
</dbReference>